<proteinExistence type="predicted"/>
<evidence type="ECO:0000313" key="2">
    <source>
        <dbReference type="Proteomes" id="UP000615446"/>
    </source>
</evidence>
<dbReference type="EMBL" id="BLAL01000223">
    <property type="protein sequence ID" value="GES93199.1"/>
    <property type="molecule type" value="Genomic_DNA"/>
</dbReference>
<accession>A0A8H3QXP3</accession>
<protein>
    <submittedName>
        <fullName evidence="1">Uncharacterized protein</fullName>
    </submittedName>
</protein>
<sequence>MPSSSDTSNYLANLRELICLGDNKSKLLLALSKVELRRIFVGFPPIIHRKTNYDSDVISYATLIESQTRLESVCFYGYKRLMAFLIDSLISQSKTLHTLELMYTDFRKEIVVV</sequence>
<dbReference type="Proteomes" id="UP000615446">
    <property type="component" value="Unassembled WGS sequence"/>
</dbReference>
<comment type="caution">
    <text evidence="1">The sequence shown here is derived from an EMBL/GenBank/DDBJ whole genome shotgun (WGS) entry which is preliminary data.</text>
</comment>
<dbReference type="AlphaFoldDB" id="A0A8H3QXP3"/>
<name>A0A8H3QXP3_9GLOM</name>
<reference evidence="1" key="1">
    <citation type="submission" date="2019-10" db="EMBL/GenBank/DDBJ databases">
        <title>Conservation and host-specific expression of non-tandemly repeated heterogenous ribosome RNA gene in arbuscular mycorrhizal fungi.</title>
        <authorList>
            <person name="Maeda T."/>
            <person name="Kobayashi Y."/>
            <person name="Nakagawa T."/>
            <person name="Ezawa T."/>
            <person name="Yamaguchi K."/>
            <person name="Bino T."/>
            <person name="Nishimoto Y."/>
            <person name="Shigenobu S."/>
            <person name="Kawaguchi M."/>
        </authorList>
    </citation>
    <scope>NUCLEOTIDE SEQUENCE</scope>
    <source>
        <strain evidence="1">HR1</strain>
    </source>
</reference>
<organism evidence="1 2">
    <name type="scientific">Rhizophagus clarus</name>
    <dbReference type="NCBI Taxonomy" id="94130"/>
    <lineage>
        <taxon>Eukaryota</taxon>
        <taxon>Fungi</taxon>
        <taxon>Fungi incertae sedis</taxon>
        <taxon>Mucoromycota</taxon>
        <taxon>Glomeromycotina</taxon>
        <taxon>Glomeromycetes</taxon>
        <taxon>Glomerales</taxon>
        <taxon>Glomeraceae</taxon>
        <taxon>Rhizophagus</taxon>
    </lineage>
</organism>
<evidence type="ECO:0000313" key="1">
    <source>
        <dbReference type="EMBL" id="GES93199.1"/>
    </source>
</evidence>
<gene>
    <name evidence="1" type="ORF">RCL2_001995500</name>
</gene>